<dbReference type="Proteomes" id="UP000887013">
    <property type="component" value="Unassembled WGS sequence"/>
</dbReference>
<gene>
    <name evidence="1" type="ORF">NPIL_233281</name>
</gene>
<accession>A0A8X6PTT9</accession>
<proteinExistence type="predicted"/>
<reference evidence="1" key="1">
    <citation type="submission" date="2020-08" db="EMBL/GenBank/DDBJ databases">
        <title>Multicomponent nature underlies the extraordinary mechanical properties of spider dragline silk.</title>
        <authorList>
            <person name="Kono N."/>
            <person name="Nakamura H."/>
            <person name="Mori M."/>
            <person name="Yoshida Y."/>
            <person name="Ohtoshi R."/>
            <person name="Malay A.D."/>
            <person name="Moran D.A.P."/>
            <person name="Tomita M."/>
            <person name="Numata K."/>
            <person name="Arakawa K."/>
        </authorList>
    </citation>
    <scope>NUCLEOTIDE SEQUENCE</scope>
</reference>
<dbReference type="AlphaFoldDB" id="A0A8X6PTT9"/>
<dbReference type="EMBL" id="BMAW01072047">
    <property type="protein sequence ID" value="GFT80949.1"/>
    <property type="molecule type" value="Genomic_DNA"/>
</dbReference>
<evidence type="ECO:0000313" key="2">
    <source>
        <dbReference type="Proteomes" id="UP000887013"/>
    </source>
</evidence>
<organism evidence="1 2">
    <name type="scientific">Nephila pilipes</name>
    <name type="common">Giant wood spider</name>
    <name type="synonym">Nephila maculata</name>
    <dbReference type="NCBI Taxonomy" id="299642"/>
    <lineage>
        <taxon>Eukaryota</taxon>
        <taxon>Metazoa</taxon>
        <taxon>Ecdysozoa</taxon>
        <taxon>Arthropoda</taxon>
        <taxon>Chelicerata</taxon>
        <taxon>Arachnida</taxon>
        <taxon>Araneae</taxon>
        <taxon>Araneomorphae</taxon>
        <taxon>Entelegynae</taxon>
        <taxon>Araneoidea</taxon>
        <taxon>Nephilidae</taxon>
        <taxon>Nephila</taxon>
    </lineage>
</organism>
<feature type="non-terminal residue" evidence="1">
    <location>
        <position position="1"/>
    </location>
</feature>
<evidence type="ECO:0000313" key="1">
    <source>
        <dbReference type="EMBL" id="GFT80949.1"/>
    </source>
</evidence>
<comment type="caution">
    <text evidence="1">The sequence shown here is derived from an EMBL/GenBank/DDBJ whole genome shotgun (WGS) entry which is preliminary data.</text>
</comment>
<protein>
    <submittedName>
        <fullName evidence="1">Uncharacterized protein</fullName>
    </submittedName>
</protein>
<keyword evidence="2" id="KW-1185">Reference proteome</keyword>
<sequence>WLTFSYLEYRICLKSRDLGESQDESDVKNRRMWDLHGADNCSSPTCLIVCVSQHHENEGGSPGSLIIVVSYGAHSDAHFTGVKEKNEHDLHIVAVLP</sequence>
<name>A0A8X6PTT9_NEPPI</name>